<evidence type="ECO:0000313" key="3">
    <source>
        <dbReference type="Proteomes" id="UP000722791"/>
    </source>
</evidence>
<dbReference type="AlphaFoldDB" id="A0A8J4GH71"/>
<evidence type="ECO:0000313" key="2">
    <source>
        <dbReference type="EMBL" id="GIM07089.1"/>
    </source>
</evidence>
<accession>A0A8J4GH71</accession>
<reference evidence="2" key="1">
    <citation type="journal article" date="2021" name="Proc. Natl. Acad. Sci. U.S.A.">
        <title>Three genomes in the algal genus Volvox reveal the fate of a haploid sex-determining region after a transition to homothallism.</title>
        <authorList>
            <person name="Yamamoto K."/>
            <person name="Hamaji T."/>
            <person name="Kawai-Toyooka H."/>
            <person name="Matsuzaki R."/>
            <person name="Takahashi F."/>
            <person name="Nishimura Y."/>
            <person name="Kawachi M."/>
            <person name="Noguchi H."/>
            <person name="Minakuchi Y."/>
            <person name="Umen J.G."/>
            <person name="Toyoda A."/>
            <person name="Nozaki H."/>
        </authorList>
    </citation>
    <scope>NUCLEOTIDE SEQUENCE</scope>
    <source>
        <strain evidence="2">NIES-3785</strain>
    </source>
</reference>
<name>A0A8J4GH71_9CHLO</name>
<proteinExistence type="predicted"/>
<feature type="transmembrane region" description="Helical" evidence="1">
    <location>
        <begin position="226"/>
        <end position="245"/>
    </location>
</feature>
<feature type="transmembrane region" description="Helical" evidence="1">
    <location>
        <begin position="316"/>
        <end position="339"/>
    </location>
</feature>
<feature type="transmembrane region" description="Helical" evidence="1">
    <location>
        <begin position="286"/>
        <end position="304"/>
    </location>
</feature>
<keyword evidence="1" id="KW-1133">Transmembrane helix</keyword>
<keyword evidence="1" id="KW-0472">Membrane</keyword>
<comment type="caution">
    <text evidence="2">The sequence shown here is derived from an EMBL/GenBank/DDBJ whole genome shotgun (WGS) entry which is preliminary data.</text>
</comment>
<protein>
    <submittedName>
        <fullName evidence="2">Uncharacterized protein</fullName>
    </submittedName>
</protein>
<dbReference type="EMBL" id="BNCQ01000023">
    <property type="protein sequence ID" value="GIM07089.1"/>
    <property type="molecule type" value="Genomic_DNA"/>
</dbReference>
<organism evidence="2 3">
    <name type="scientific">Volvox reticuliferus</name>
    <dbReference type="NCBI Taxonomy" id="1737510"/>
    <lineage>
        <taxon>Eukaryota</taxon>
        <taxon>Viridiplantae</taxon>
        <taxon>Chlorophyta</taxon>
        <taxon>core chlorophytes</taxon>
        <taxon>Chlorophyceae</taxon>
        <taxon>CS clade</taxon>
        <taxon>Chlamydomonadales</taxon>
        <taxon>Volvocaceae</taxon>
        <taxon>Volvox</taxon>
    </lineage>
</organism>
<evidence type="ECO:0000256" key="1">
    <source>
        <dbReference type="SAM" id="Phobius"/>
    </source>
</evidence>
<gene>
    <name evidence="2" type="ORF">Vretimale_11318</name>
</gene>
<dbReference type="Proteomes" id="UP000722791">
    <property type="component" value="Unassembled WGS sequence"/>
</dbReference>
<keyword evidence="1" id="KW-0812">Transmembrane</keyword>
<sequence length="384" mass="39579">MAEPATAATTTSGDWRSIGARMLRWMASTHGPDPSSNIHPYEATCIAASATIWCILRRDIAKSVEQVRIVDDAVRKVRSILDQHATAPLRIVRGLAAEVHHIATFNLNAVKKGSTLWAISGDVNSHFDIHIHDTKSGEVLARAQCKYYSKAKVLRRVLRDSRYDGMQKIVPADRPVPGASPHLTGPGGVRSVPLSLEQGDRLALHPTQHFFALRPNPVMQMLRNCALGAAAGIAVGAAAAAVLHTATDKDKPHVGSVAAAAAIAESAVLGAAAGALGAAASTFTSSALLGTVSAGTLGTLYNVWKCNGTAGARVKAAVVGTVGVAAGRFAVAACTMTPLPAAAPVTMLMYPAAAYLTSCAAHQLAIGAWNGVAKALEGAASGSP</sequence>